<reference evidence="5 6" key="1">
    <citation type="journal article" date="2011" name="J. Bacteriol.">
        <title>Complete genome sequence of the cellulose-degrading bacterium Cellulosilyticum lentocellum.</title>
        <authorList>
            <consortium name="US DOE Joint Genome Institute"/>
            <person name="Miller D.A."/>
            <person name="Suen G."/>
            <person name="Bruce D."/>
            <person name="Copeland A."/>
            <person name="Cheng J.F."/>
            <person name="Detter C."/>
            <person name="Goodwin L.A."/>
            <person name="Han C.S."/>
            <person name="Hauser L.J."/>
            <person name="Land M.L."/>
            <person name="Lapidus A."/>
            <person name="Lucas S."/>
            <person name="Meincke L."/>
            <person name="Pitluck S."/>
            <person name="Tapia R."/>
            <person name="Teshima H."/>
            <person name="Woyke T."/>
            <person name="Fox B.G."/>
            <person name="Angert E.R."/>
            <person name="Currie C.R."/>
        </authorList>
    </citation>
    <scope>NUCLEOTIDE SEQUENCE [LARGE SCALE GENOMIC DNA]</scope>
    <source>
        <strain evidence="6">ATCC 49066 / DSM 5427 / NCIMB 11756 / RHM5</strain>
    </source>
</reference>
<name>F2JK50_CELLD</name>
<dbReference type="HOGENOM" id="CLU_052808_0_0_9"/>
<dbReference type="eggNOG" id="COG3728">
    <property type="taxonomic scope" value="Bacteria"/>
</dbReference>
<dbReference type="PANTHER" id="PTHR41328">
    <property type="entry name" value="TERMINASE SMALL SUBUNIT-RELATED"/>
    <property type="match status" value="1"/>
</dbReference>
<dbReference type="Proteomes" id="UP000008467">
    <property type="component" value="Chromosome"/>
</dbReference>
<dbReference type="RefSeq" id="WP_013657757.1">
    <property type="nucleotide sequence ID" value="NC_015275.1"/>
</dbReference>
<keyword evidence="1" id="KW-1188">Viral release from host cell</keyword>
<dbReference type="GO" id="GO:0051276">
    <property type="term" value="P:chromosome organization"/>
    <property type="evidence" value="ECO:0007669"/>
    <property type="project" value="InterPro"/>
</dbReference>
<evidence type="ECO:0000313" key="6">
    <source>
        <dbReference type="Proteomes" id="UP000008467"/>
    </source>
</evidence>
<dbReference type="InterPro" id="IPR005335">
    <property type="entry name" value="Terminase_ssu"/>
</dbReference>
<organism evidence="5 6">
    <name type="scientific">Cellulosilyticum lentocellum (strain ATCC 49066 / DSM 5427 / NCIMB 11756 / RHM5)</name>
    <name type="common">Clostridium lentocellum</name>
    <dbReference type="NCBI Taxonomy" id="642492"/>
    <lineage>
        <taxon>Bacteria</taxon>
        <taxon>Bacillati</taxon>
        <taxon>Bacillota</taxon>
        <taxon>Clostridia</taxon>
        <taxon>Lachnospirales</taxon>
        <taxon>Cellulosilyticaceae</taxon>
        <taxon>Cellulosilyticum</taxon>
    </lineage>
</organism>
<evidence type="ECO:0000259" key="4">
    <source>
        <dbReference type="Pfam" id="PF10668"/>
    </source>
</evidence>
<gene>
    <name evidence="5" type="ordered locus">Clole_2766</name>
</gene>
<dbReference type="PANTHER" id="PTHR41328:SF3">
    <property type="entry name" value="PBSX PHAGE TERMINASE SMALL SUBUNIT"/>
    <property type="match status" value="1"/>
</dbReference>
<feature type="domain" description="PBSX phage terminase small subunit-like N-terminal" evidence="4">
    <location>
        <begin position="1"/>
        <end position="52"/>
    </location>
</feature>
<evidence type="ECO:0000256" key="1">
    <source>
        <dbReference type="ARBA" id="ARBA00022612"/>
    </source>
</evidence>
<dbReference type="Pfam" id="PF10668">
    <property type="entry name" value="Phage_terminase"/>
    <property type="match status" value="1"/>
</dbReference>
<keyword evidence="6" id="KW-1185">Reference proteome</keyword>
<dbReference type="STRING" id="642492.Clole_2766"/>
<evidence type="ECO:0000256" key="2">
    <source>
        <dbReference type="ARBA" id="ARBA00023219"/>
    </source>
</evidence>
<proteinExistence type="predicted"/>
<dbReference type="InterPro" id="IPR052404">
    <property type="entry name" value="SPP1-like_terminase"/>
</dbReference>
<dbReference type="InterPro" id="IPR038713">
    <property type="entry name" value="Terminase_Gp1_N_sf"/>
</dbReference>
<dbReference type="AlphaFoldDB" id="F2JK50"/>
<sequence>MPRIRDPNRDKSFEIYKDNNGNIDLVEIASQLNVPPGTIRGWKAKDCWEQKLNGTLQKERNVPKGKSPPKSKQNKKPLDGVEQIINNPDLTDKQRLFCLYQIKYFNATKAYQKAYGCDYITANVNGSRLLAKASIQEEIKRLKQAKLNQATLEPGDIFQKYMDIAFSDVTDYLAFGRKEIVVDTDEDGNEVTAEINYVDFKDSNQVDGTLISEVKQGKDGVSIKLADRMKALQWIADHMDLATEEQRAKIALLKAKVTSDDEEEWQEDDGFIDALKGQVNDIWED</sequence>
<dbReference type="InterPro" id="IPR018925">
    <property type="entry name" value="XtmA-like_N"/>
</dbReference>
<feature type="region of interest" description="Disordered" evidence="3">
    <location>
        <begin position="55"/>
        <end position="81"/>
    </location>
</feature>
<accession>F2JK50</accession>
<keyword evidence="2" id="KW-0231">Viral genome packaging</keyword>
<dbReference type="Gene3D" id="1.10.10.1400">
    <property type="entry name" value="Terminase, small subunit, N-terminal DNA-binding domain, HTH motif"/>
    <property type="match status" value="1"/>
</dbReference>
<dbReference type="Pfam" id="PF03592">
    <property type="entry name" value="Terminase_2"/>
    <property type="match status" value="1"/>
</dbReference>
<evidence type="ECO:0000313" key="5">
    <source>
        <dbReference type="EMBL" id="ADZ84465.1"/>
    </source>
</evidence>
<evidence type="ECO:0000256" key="3">
    <source>
        <dbReference type="SAM" id="MobiDB-lite"/>
    </source>
</evidence>
<dbReference type="EMBL" id="CP002582">
    <property type="protein sequence ID" value="ADZ84465.1"/>
    <property type="molecule type" value="Genomic_DNA"/>
</dbReference>
<protein>
    <submittedName>
        <fullName evidence="5">Terminase small subunit</fullName>
    </submittedName>
</protein>
<dbReference type="KEGG" id="cle:Clole_2766"/>